<evidence type="ECO:0000313" key="5">
    <source>
        <dbReference type="Proteomes" id="UP000629468"/>
    </source>
</evidence>
<keyword evidence="1" id="KW-0677">Repeat</keyword>
<evidence type="ECO:0000256" key="2">
    <source>
        <dbReference type="SAM" id="MobiDB-lite"/>
    </source>
</evidence>
<protein>
    <recommendedName>
        <fullName evidence="3">Nephrocystin 3-like N-terminal domain-containing protein</fullName>
    </recommendedName>
</protein>
<dbReference type="InterPro" id="IPR027417">
    <property type="entry name" value="P-loop_NTPase"/>
</dbReference>
<accession>A0A8H7C3X2</accession>
<organism evidence="4 5">
    <name type="scientific">Agaricus bisporus var. burnettii</name>
    <dbReference type="NCBI Taxonomy" id="192524"/>
    <lineage>
        <taxon>Eukaryota</taxon>
        <taxon>Fungi</taxon>
        <taxon>Dikarya</taxon>
        <taxon>Basidiomycota</taxon>
        <taxon>Agaricomycotina</taxon>
        <taxon>Agaricomycetes</taxon>
        <taxon>Agaricomycetidae</taxon>
        <taxon>Agaricales</taxon>
        <taxon>Agaricineae</taxon>
        <taxon>Agaricaceae</taxon>
        <taxon>Agaricus</taxon>
    </lineage>
</organism>
<evidence type="ECO:0000313" key="4">
    <source>
        <dbReference type="EMBL" id="KAF7761728.1"/>
    </source>
</evidence>
<dbReference type="Pfam" id="PF24883">
    <property type="entry name" value="NPHP3_N"/>
    <property type="match status" value="1"/>
</dbReference>
<dbReference type="InterPro" id="IPR056884">
    <property type="entry name" value="NPHP3-like_N"/>
</dbReference>
<sequence>MRSGRSRTRSPNPSSTDPCNDTPVSPSHGLNFVNAAPSASHPSIPGNVIHQNSIGCPPLSRAPVQLSQASRLVTPIGAVPMLDSHNFVVQQDTQLAPLSDYTDSVQTQQPPEPLPIPYIQMTASQQSFNSEPPIQSAGQVSPQWQHKRQGMFDHARDFSMTGPTFVDGNKGNVSVTNLNINTLSSQFMKELLKETIPGAASDSSARDPPPRCLPGTRLAILERCIYFIANCEGEKKIRWVVGSAGVGKSAIMQSVADTPNLPVTCHVSVFFSINGRDDGTKAIITLSYQFAAKSAVYRHLIESEIARDPSLLQSSMSVQFEKFIIEPFIHDHRLSSSSRVLVIIDGLDECKNPRTQQELLRLISDFCIKYPSSPVVWLIASRPERHITSFFARASVSSAYEKEEIHVDSDDGRADVERFLREELKDIKEASGALDPHSEWPEERDLWKLANASGGLFAYAHTAIRYIDDSNIGNPVSQFSDVLNVIDKVPMTGISREEHPMALLDALYTRILFNVPPKVIIHTRKLILALASEWDRPLIGSDGWLPDEGETGEGNFVVLCNWLAMTPDEAYAAVNLLQSVLNTPKRDEAHLEKLETFHKSFIDYVSDPSRSDLFTDIHHEAQQLKIKCAFRILNEAPNGIDIGKGDYGFFYGILRRGPGIGDKISLTWPVIEGVAESEDAMRLKMYKLAIGVVANGTQSGDSTFRSEFCIRLLAAQFKEHMRIKFYLTLSELVFDESRRHEFMVHGTLKQMPLMAINTSNVHNITLRFRRLARTVASTILNVDELLSYNPAKTAINSFDPWNSSCQHERTGEWEEGKDQDWKTQLRSRTEKSDCSFCRRRFGRQLRSWVNHSPDHLVPVLFTLSGKCCVEFRFVDLDDGISDWTYWLWIRLLEGERRKYGSTV</sequence>
<dbReference type="EMBL" id="JABXXO010000013">
    <property type="protein sequence ID" value="KAF7761728.1"/>
    <property type="molecule type" value="Genomic_DNA"/>
</dbReference>
<dbReference type="AlphaFoldDB" id="A0A8H7C3X2"/>
<dbReference type="Gene3D" id="3.40.50.300">
    <property type="entry name" value="P-loop containing nucleotide triphosphate hydrolases"/>
    <property type="match status" value="1"/>
</dbReference>
<gene>
    <name evidence="4" type="ORF">Agabi119p4_9720</name>
</gene>
<feature type="domain" description="Nephrocystin 3-like N-terminal" evidence="3">
    <location>
        <begin position="232"/>
        <end position="382"/>
    </location>
</feature>
<dbReference type="PANTHER" id="PTHR10039:SF14">
    <property type="entry name" value="NACHT DOMAIN-CONTAINING PROTEIN"/>
    <property type="match status" value="1"/>
</dbReference>
<dbReference type="Proteomes" id="UP000629468">
    <property type="component" value="Unassembled WGS sequence"/>
</dbReference>
<reference evidence="4 5" key="1">
    <citation type="journal article" name="Sci. Rep.">
        <title>Telomere-to-telomere assembled and centromere annotated genomes of the two main subspecies of the button mushroom Agaricus bisporus reveal especially polymorphic chromosome ends.</title>
        <authorList>
            <person name="Sonnenberg A.S.M."/>
            <person name="Sedaghat-Telgerd N."/>
            <person name="Lavrijssen B."/>
            <person name="Ohm R.A."/>
            <person name="Hendrickx P.M."/>
            <person name="Scholtmeijer K."/>
            <person name="Baars J.J.P."/>
            <person name="van Peer A."/>
        </authorList>
    </citation>
    <scope>NUCLEOTIDE SEQUENCE [LARGE SCALE GENOMIC DNA]</scope>
    <source>
        <strain evidence="4 5">H119_p4</strain>
    </source>
</reference>
<dbReference type="PANTHER" id="PTHR10039">
    <property type="entry name" value="AMELOGENIN"/>
    <property type="match status" value="1"/>
</dbReference>
<feature type="region of interest" description="Disordered" evidence="2">
    <location>
        <begin position="1"/>
        <end position="46"/>
    </location>
</feature>
<dbReference type="SUPFAM" id="SSF52540">
    <property type="entry name" value="P-loop containing nucleoside triphosphate hydrolases"/>
    <property type="match status" value="1"/>
</dbReference>
<proteinExistence type="predicted"/>
<comment type="caution">
    <text evidence="4">The sequence shown here is derived from an EMBL/GenBank/DDBJ whole genome shotgun (WGS) entry which is preliminary data.</text>
</comment>
<evidence type="ECO:0000259" key="3">
    <source>
        <dbReference type="Pfam" id="PF24883"/>
    </source>
</evidence>
<name>A0A8H7C3X2_AGABI</name>
<evidence type="ECO:0000256" key="1">
    <source>
        <dbReference type="ARBA" id="ARBA00022737"/>
    </source>
</evidence>